<dbReference type="GO" id="GO:0004190">
    <property type="term" value="F:aspartic-type endopeptidase activity"/>
    <property type="evidence" value="ECO:0007669"/>
    <property type="project" value="InterPro"/>
</dbReference>
<gene>
    <name evidence="2" type="ORF">PHYSODRAFT_250995</name>
</gene>
<organism evidence="2 3">
    <name type="scientific">Phytophthora sojae (strain P6497)</name>
    <name type="common">Soybean stem and root rot agent</name>
    <name type="synonym">Phytophthora megasperma f. sp. glycines</name>
    <dbReference type="NCBI Taxonomy" id="1094619"/>
    <lineage>
        <taxon>Eukaryota</taxon>
        <taxon>Sar</taxon>
        <taxon>Stramenopiles</taxon>
        <taxon>Oomycota</taxon>
        <taxon>Peronosporomycetes</taxon>
        <taxon>Peronosporales</taxon>
        <taxon>Peronosporaceae</taxon>
        <taxon>Phytophthora</taxon>
    </lineage>
</organism>
<dbReference type="InterPro" id="IPR001969">
    <property type="entry name" value="Aspartic_peptidase_AS"/>
</dbReference>
<feature type="non-terminal residue" evidence="2">
    <location>
        <position position="1184"/>
    </location>
</feature>
<dbReference type="AlphaFoldDB" id="G5AH71"/>
<feature type="compositionally biased region" description="Polar residues" evidence="1">
    <location>
        <begin position="1"/>
        <end position="18"/>
    </location>
</feature>
<dbReference type="CDD" id="cd00303">
    <property type="entry name" value="retropepsin_like"/>
    <property type="match status" value="1"/>
</dbReference>
<proteinExistence type="predicted"/>
<feature type="compositionally biased region" description="Polar residues" evidence="1">
    <location>
        <begin position="43"/>
        <end position="60"/>
    </location>
</feature>
<name>G5AH71_PHYSP</name>
<dbReference type="Gene3D" id="2.40.70.10">
    <property type="entry name" value="Acid Proteases"/>
    <property type="match status" value="1"/>
</dbReference>
<evidence type="ECO:0000313" key="2">
    <source>
        <dbReference type="EMBL" id="EGZ05050.1"/>
    </source>
</evidence>
<feature type="region of interest" description="Disordered" evidence="1">
    <location>
        <begin position="340"/>
        <end position="364"/>
    </location>
</feature>
<feature type="region of interest" description="Disordered" evidence="1">
    <location>
        <begin position="565"/>
        <end position="588"/>
    </location>
</feature>
<feature type="region of interest" description="Disordered" evidence="1">
    <location>
        <begin position="945"/>
        <end position="968"/>
    </location>
</feature>
<feature type="region of interest" description="Disordered" evidence="1">
    <location>
        <begin position="985"/>
        <end position="1055"/>
    </location>
</feature>
<keyword evidence="3" id="KW-1185">Reference proteome</keyword>
<dbReference type="InterPro" id="IPR021109">
    <property type="entry name" value="Peptidase_aspartic_dom_sf"/>
</dbReference>
<keyword evidence="2" id="KW-0645">Protease</keyword>
<evidence type="ECO:0000313" key="3">
    <source>
        <dbReference type="Proteomes" id="UP000002640"/>
    </source>
</evidence>
<feature type="compositionally biased region" description="Basic and acidic residues" evidence="1">
    <location>
        <begin position="985"/>
        <end position="1001"/>
    </location>
</feature>
<protein>
    <submittedName>
        <fullName evidence="2">Eukaryotic/viral aspartic protease, active site</fullName>
    </submittedName>
</protein>
<feature type="compositionally biased region" description="Low complexity" evidence="1">
    <location>
        <begin position="248"/>
        <end position="259"/>
    </location>
</feature>
<dbReference type="GO" id="GO:0006508">
    <property type="term" value="P:proteolysis"/>
    <property type="evidence" value="ECO:0007669"/>
    <property type="project" value="UniProtKB-KW"/>
</dbReference>
<dbReference type="Proteomes" id="UP000002640">
    <property type="component" value="Unassembled WGS sequence"/>
</dbReference>
<feature type="compositionally biased region" description="Basic and acidic residues" evidence="1">
    <location>
        <begin position="1024"/>
        <end position="1035"/>
    </location>
</feature>
<keyword evidence="2" id="KW-0378">Hydrolase</keyword>
<feature type="compositionally biased region" description="Basic and acidic residues" evidence="1">
    <location>
        <begin position="573"/>
        <end position="583"/>
    </location>
</feature>
<feature type="compositionally biased region" description="Low complexity" evidence="1">
    <location>
        <begin position="230"/>
        <end position="241"/>
    </location>
</feature>
<dbReference type="GeneID" id="20638110"/>
<evidence type="ECO:0000256" key="1">
    <source>
        <dbReference type="SAM" id="MobiDB-lite"/>
    </source>
</evidence>
<dbReference type="RefSeq" id="XP_009539422.1">
    <property type="nucleotide sequence ID" value="XM_009541127.1"/>
</dbReference>
<dbReference type="SUPFAM" id="SSF50630">
    <property type="entry name" value="Acid proteases"/>
    <property type="match status" value="1"/>
</dbReference>
<dbReference type="InParanoid" id="G5AH71"/>
<feature type="compositionally biased region" description="Basic residues" evidence="1">
    <location>
        <begin position="107"/>
        <end position="120"/>
    </location>
</feature>
<dbReference type="EMBL" id="JH159169">
    <property type="protein sequence ID" value="EGZ05050.1"/>
    <property type="molecule type" value="Genomic_DNA"/>
</dbReference>
<reference evidence="2 3" key="1">
    <citation type="journal article" date="2006" name="Science">
        <title>Phytophthora genome sequences uncover evolutionary origins and mechanisms of pathogenesis.</title>
        <authorList>
            <person name="Tyler B.M."/>
            <person name="Tripathy S."/>
            <person name="Zhang X."/>
            <person name="Dehal P."/>
            <person name="Jiang R.H."/>
            <person name="Aerts A."/>
            <person name="Arredondo F.D."/>
            <person name="Baxter L."/>
            <person name="Bensasson D."/>
            <person name="Beynon J.L."/>
            <person name="Chapman J."/>
            <person name="Damasceno C.M."/>
            <person name="Dorrance A.E."/>
            <person name="Dou D."/>
            <person name="Dickerman A.W."/>
            <person name="Dubchak I.L."/>
            <person name="Garbelotto M."/>
            <person name="Gijzen M."/>
            <person name="Gordon S.G."/>
            <person name="Govers F."/>
            <person name="Grunwald N.J."/>
            <person name="Huang W."/>
            <person name="Ivors K.L."/>
            <person name="Jones R.W."/>
            <person name="Kamoun S."/>
            <person name="Krampis K."/>
            <person name="Lamour K.H."/>
            <person name="Lee M.K."/>
            <person name="McDonald W.H."/>
            <person name="Medina M."/>
            <person name="Meijer H.J."/>
            <person name="Nordberg E.K."/>
            <person name="Maclean D.J."/>
            <person name="Ospina-Giraldo M.D."/>
            <person name="Morris P.F."/>
            <person name="Phuntumart V."/>
            <person name="Putnam N.H."/>
            <person name="Rash S."/>
            <person name="Rose J.K."/>
            <person name="Sakihama Y."/>
            <person name="Salamov A.A."/>
            <person name="Savidor A."/>
            <person name="Scheuring C.F."/>
            <person name="Smith B.M."/>
            <person name="Sobral B.W."/>
            <person name="Terry A."/>
            <person name="Torto-Alalibo T.A."/>
            <person name="Win J."/>
            <person name="Xu Z."/>
            <person name="Zhang H."/>
            <person name="Grigoriev I.V."/>
            <person name="Rokhsar D.S."/>
            <person name="Boore J.L."/>
        </authorList>
    </citation>
    <scope>NUCLEOTIDE SEQUENCE [LARGE SCALE GENOMIC DNA]</scope>
    <source>
        <strain evidence="2 3">P6497</strain>
    </source>
</reference>
<sequence length="1184" mass="131442">MVPRPGSTTLNDGLTIQEASEAGAQSAGRSPTAREHSERPVASWSSEGTFTTGHGASDNQEGYEEQFAVPDAAPDEGAAKGRDASRGPTSRKPAKADDQQQPTAKAAMKRKSPKRRKKKLRAPDSAEESLSKPQGKDTGRQYTVEEVRYVVARTELFRLLEQDPILVFLKPMLMSNFTGPFVVPDFDSLTSVAHAAPTLFQMLRDSGFVLGAFEMERLAHRAAASPWQHPQSGQSAPSTTTPSPPPRYQSSVDSDSSFESPKRMPMNRPPRVMQLSAAPARTEVTKPAEEVLPKALRESIIKLRQTTVMSAPRADTAAIPTGPPASPTLTVARPQEAADVAMESVRSRSSTRSRTRRNADEDPDDLFDLDIGVPRTVATVSTATAGGVALARVHLSASSELKEFSGRDASEEKARLWLNHRKSAARRDGMTGEEVCGQFSDLMSGPARQWYLQLPRKVKKSWTELMEQLRVQYCTATTMRLSAPDETPLDYLYRLNVAGLRANIPYTEGTTEQKGENVEHFIRTLSTQETELASRLTLMEVADSEALEKKLRARQRGLAHQKKTLFGSNKFRQSRDSDDRQYDQDEADEERAKLFVAGQAPPGEPARRNFDPDDLGRDRPRCRYCGSRRHVEGDCWKLLTCQKCGGQHPTERCLRVCKACGDVHEAGECPMEEFFSQLRQWFDPNKHAGMLLPAAEKIENPTSLNDNTCEFNLERATQERARRISAVRCTTHVEFAREPPLDEIELQPGERRGYWKHYSPHKWYKQAKIHGTLNNRRAVLLLDTGAEVSILDTTFAREEGCLIDTEITQECVGIRDETYYTVGRTRVKITLAGNLVDYMHLWVGDLVGQHTILGMNFMVPAGVRIDTADGTACLPDEVHIQMIGRRPLYSARMHPVDVKTPTPSDGQPRNRGFVRLGSTRYQQWQNLAYGATHDAEENWIPAELDGPMTDRSSYPTPKAFLRPEPRQLGTRRAVTPVLAAVVEAPKARGVDLPPDDHKPDTNEEAVESEPDMPPTVAGSTAMEESPKSELAEPKLDGPNPAEPNFDEAKPDEQEEDDAVLIHEGSDLFAEDLESEMAVVSHLSLTAEVKIEDLKVGMPTGLPPEEAAIQETRLRQIVWKRRKWLIDKGNALSPAALGVVCDIDVGDAKPVVQRVRKIPPQFREKVAHLIKGLLSATMIQKSKSP</sequence>
<feature type="region of interest" description="Disordered" evidence="1">
    <location>
        <begin position="223"/>
        <end position="270"/>
    </location>
</feature>
<accession>G5AH71</accession>
<feature type="region of interest" description="Disordered" evidence="1">
    <location>
        <begin position="1"/>
        <end position="139"/>
    </location>
</feature>
<dbReference type="KEGG" id="psoj:PHYSODRAFT_250995"/>
<dbReference type="PROSITE" id="PS00141">
    <property type="entry name" value="ASP_PROTEASE"/>
    <property type="match status" value="1"/>
</dbReference>